<keyword evidence="2 5" id="KW-0863">Zinc-finger</keyword>
<reference evidence="7 8" key="1">
    <citation type="submission" date="2023-02" db="EMBL/GenBank/DDBJ databases">
        <title>LHISI_Scaffold_Assembly.</title>
        <authorList>
            <person name="Stuart O.P."/>
            <person name="Cleave R."/>
            <person name="Magrath M.J.L."/>
            <person name="Mikheyev A.S."/>
        </authorList>
    </citation>
    <scope>NUCLEOTIDE SEQUENCE [LARGE SCALE GENOMIC DNA]</scope>
    <source>
        <strain evidence="7">Daus_M_001</strain>
        <tissue evidence="7">Leg muscle</tissue>
    </source>
</reference>
<evidence type="ECO:0000313" key="8">
    <source>
        <dbReference type="Proteomes" id="UP001159363"/>
    </source>
</evidence>
<evidence type="ECO:0000256" key="5">
    <source>
        <dbReference type="PROSITE-ProRule" id="PRU00309"/>
    </source>
</evidence>
<dbReference type="InterPro" id="IPR006612">
    <property type="entry name" value="THAP_Znf"/>
</dbReference>
<evidence type="ECO:0000256" key="3">
    <source>
        <dbReference type="ARBA" id="ARBA00022833"/>
    </source>
</evidence>
<evidence type="ECO:0000256" key="4">
    <source>
        <dbReference type="ARBA" id="ARBA00023125"/>
    </source>
</evidence>
<organism evidence="7 8">
    <name type="scientific">Dryococelus australis</name>
    <dbReference type="NCBI Taxonomy" id="614101"/>
    <lineage>
        <taxon>Eukaryota</taxon>
        <taxon>Metazoa</taxon>
        <taxon>Ecdysozoa</taxon>
        <taxon>Arthropoda</taxon>
        <taxon>Hexapoda</taxon>
        <taxon>Insecta</taxon>
        <taxon>Pterygota</taxon>
        <taxon>Neoptera</taxon>
        <taxon>Polyneoptera</taxon>
        <taxon>Phasmatodea</taxon>
        <taxon>Verophasmatodea</taxon>
        <taxon>Anareolatae</taxon>
        <taxon>Phasmatidae</taxon>
        <taxon>Eurycanthinae</taxon>
        <taxon>Dryococelus</taxon>
    </lineage>
</organism>
<dbReference type="Proteomes" id="UP001159363">
    <property type="component" value="Chromosome 5"/>
</dbReference>
<evidence type="ECO:0000256" key="1">
    <source>
        <dbReference type="ARBA" id="ARBA00022723"/>
    </source>
</evidence>
<keyword evidence="1" id="KW-0479">Metal-binding</keyword>
<dbReference type="SUPFAM" id="SSF57716">
    <property type="entry name" value="Glucocorticoid receptor-like (DNA-binding domain)"/>
    <property type="match status" value="1"/>
</dbReference>
<protein>
    <recommendedName>
        <fullName evidence="6">THAP-type domain-containing protein</fullName>
    </recommendedName>
</protein>
<accession>A0ABQ9HAN1</accession>
<name>A0ABQ9HAN1_9NEOP</name>
<feature type="domain" description="THAP-type" evidence="6">
    <location>
        <begin position="115"/>
        <end position="179"/>
    </location>
</feature>
<evidence type="ECO:0000256" key="2">
    <source>
        <dbReference type="ARBA" id="ARBA00022771"/>
    </source>
</evidence>
<evidence type="ECO:0000313" key="7">
    <source>
        <dbReference type="EMBL" id="KAJ8881168.1"/>
    </source>
</evidence>
<dbReference type="PROSITE" id="PS50950">
    <property type="entry name" value="ZF_THAP"/>
    <property type="match status" value="1"/>
</dbReference>
<keyword evidence="8" id="KW-1185">Reference proteome</keyword>
<proteinExistence type="predicted"/>
<keyword evidence="3" id="KW-0862">Zinc</keyword>
<evidence type="ECO:0000259" key="6">
    <source>
        <dbReference type="PROSITE" id="PS50950"/>
    </source>
</evidence>
<comment type="caution">
    <text evidence="7">The sequence shown here is derived from an EMBL/GenBank/DDBJ whole genome shotgun (WGS) entry which is preliminary data.</text>
</comment>
<dbReference type="EMBL" id="JARBHB010000006">
    <property type="protein sequence ID" value="KAJ8881168.1"/>
    <property type="molecule type" value="Genomic_DNA"/>
</dbReference>
<sequence>MWVEEDWDIFDICLSRAIHGRISHPTRTVVSSNLAIPRQRVKFGYEPLSGVEKFGWLLTLRSREPMRVKRGEYEPALECKGGGKREIPEKIRRSTVSSNTNRNKRNCFIRVEYIMPCCAVQNGRNYSMRTGSAVMYQRFPNDLVTWKNWIFACKRKVFKADTSKVCSIQFSENDYERDH</sequence>
<gene>
    <name evidence="7" type="ORF">PR048_017641</name>
</gene>
<keyword evidence="4 5" id="KW-0238">DNA-binding</keyword>